<evidence type="ECO:0000256" key="3">
    <source>
        <dbReference type="ARBA" id="ARBA00013161"/>
    </source>
</evidence>
<evidence type="ECO:0000256" key="10">
    <source>
        <dbReference type="ARBA" id="ARBA00023146"/>
    </source>
</evidence>
<dbReference type="PANTHER" id="PTHR10055">
    <property type="entry name" value="TRYPTOPHANYL-TRNA SYNTHETASE"/>
    <property type="match status" value="1"/>
</dbReference>
<dbReference type="GO" id="GO:0005524">
    <property type="term" value="F:ATP binding"/>
    <property type="evidence" value="ECO:0007669"/>
    <property type="project" value="UniProtKB-KW"/>
</dbReference>
<proteinExistence type="inferred from homology"/>
<dbReference type="Pfam" id="PF00579">
    <property type="entry name" value="tRNA-synt_1b"/>
    <property type="match status" value="1"/>
</dbReference>
<comment type="subcellular location">
    <subcellularLocation>
        <location evidence="1">Cytoplasm</location>
    </subcellularLocation>
</comment>
<evidence type="ECO:0000256" key="7">
    <source>
        <dbReference type="ARBA" id="ARBA00022741"/>
    </source>
</evidence>
<dbReference type="Proteomes" id="UP000245591">
    <property type="component" value="Unassembled WGS sequence"/>
</dbReference>
<comment type="catalytic activity">
    <reaction evidence="12">
        <text>tRNA(Trp) + L-tryptophan + ATP = L-tryptophyl-tRNA(Trp) + AMP + diphosphate + H(+)</text>
        <dbReference type="Rhea" id="RHEA:24080"/>
        <dbReference type="Rhea" id="RHEA-COMP:9671"/>
        <dbReference type="Rhea" id="RHEA-COMP:9705"/>
        <dbReference type="ChEBI" id="CHEBI:15378"/>
        <dbReference type="ChEBI" id="CHEBI:30616"/>
        <dbReference type="ChEBI" id="CHEBI:33019"/>
        <dbReference type="ChEBI" id="CHEBI:57912"/>
        <dbReference type="ChEBI" id="CHEBI:78442"/>
        <dbReference type="ChEBI" id="CHEBI:78535"/>
        <dbReference type="ChEBI" id="CHEBI:456215"/>
        <dbReference type="EC" id="6.1.1.2"/>
    </reaction>
</comment>
<dbReference type="PRINTS" id="PR01039">
    <property type="entry name" value="TRNASYNTHTRP"/>
</dbReference>
<evidence type="ECO:0000256" key="2">
    <source>
        <dbReference type="ARBA" id="ARBA00005594"/>
    </source>
</evidence>
<comment type="caution">
    <text evidence="14">The sequence shown here is derived from an EMBL/GenBank/DDBJ whole genome shotgun (WGS) entry which is preliminary data.</text>
</comment>
<name>A0A2U1IUY2_SMIAN</name>
<dbReference type="FunFam" id="3.40.50.620:FF:000033">
    <property type="entry name" value="tryptophan--tRNA ligase, cytoplasmic"/>
    <property type="match status" value="1"/>
</dbReference>
<keyword evidence="7 13" id="KW-0547">Nucleotide-binding</keyword>
<keyword evidence="9 13" id="KW-0648">Protein biosynthesis</keyword>
<evidence type="ECO:0000256" key="8">
    <source>
        <dbReference type="ARBA" id="ARBA00022840"/>
    </source>
</evidence>
<dbReference type="InterPro" id="IPR002306">
    <property type="entry name" value="Trp-tRNA-ligase"/>
</dbReference>
<protein>
    <recommendedName>
        <fullName evidence="4">Tryptophan--tRNA ligase, cytoplasmic</fullName>
        <ecNumber evidence="3">6.1.1.2</ecNumber>
    </recommendedName>
    <alternativeName>
        <fullName evidence="11">Tryptophanyl-tRNA synthetase</fullName>
    </alternativeName>
</protein>
<dbReference type="GO" id="GO:0006436">
    <property type="term" value="P:tryptophanyl-tRNA aminoacylation"/>
    <property type="evidence" value="ECO:0007669"/>
    <property type="project" value="InterPro"/>
</dbReference>
<keyword evidence="6 13" id="KW-0436">Ligase</keyword>
<keyword evidence="8 13" id="KW-0067">ATP-binding</keyword>
<dbReference type="NCBIfam" id="TIGR00233">
    <property type="entry name" value="trpS"/>
    <property type="match status" value="1"/>
</dbReference>
<dbReference type="GO" id="GO:0004830">
    <property type="term" value="F:tryptophan-tRNA ligase activity"/>
    <property type="evidence" value="ECO:0007669"/>
    <property type="project" value="UniProtKB-EC"/>
</dbReference>
<evidence type="ECO:0000256" key="13">
    <source>
        <dbReference type="RuleBase" id="RU363036"/>
    </source>
</evidence>
<dbReference type="InterPro" id="IPR014729">
    <property type="entry name" value="Rossmann-like_a/b/a_fold"/>
</dbReference>
<evidence type="ECO:0000256" key="5">
    <source>
        <dbReference type="ARBA" id="ARBA00022490"/>
    </source>
</evidence>
<dbReference type="EC" id="6.1.1.2" evidence="3"/>
<comment type="similarity">
    <text evidence="2 13">Belongs to the class-I aminoacyl-tRNA synthetase family.</text>
</comment>
<dbReference type="FunFam" id="1.10.240.10:FF:000007">
    <property type="entry name" value="Tryptophan--tRNA ligase"/>
    <property type="match status" value="1"/>
</dbReference>
<organism evidence="14 15">
    <name type="scientific">Smittium angustum</name>
    <dbReference type="NCBI Taxonomy" id="133377"/>
    <lineage>
        <taxon>Eukaryota</taxon>
        <taxon>Fungi</taxon>
        <taxon>Fungi incertae sedis</taxon>
        <taxon>Zoopagomycota</taxon>
        <taxon>Kickxellomycotina</taxon>
        <taxon>Harpellomycetes</taxon>
        <taxon>Harpellales</taxon>
        <taxon>Legeriomycetaceae</taxon>
        <taxon>Smittium</taxon>
    </lineage>
</organism>
<dbReference type="Gene3D" id="3.40.50.620">
    <property type="entry name" value="HUPs"/>
    <property type="match status" value="1"/>
</dbReference>
<dbReference type="Gene3D" id="1.10.240.10">
    <property type="entry name" value="Tyrosyl-Transfer RNA Synthetase"/>
    <property type="match status" value="1"/>
</dbReference>
<dbReference type="PANTHER" id="PTHR10055:SF1">
    <property type="entry name" value="TRYPTOPHAN--TRNA LIGASE, CYTOPLASMIC"/>
    <property type="match status" value="1"/>
</dbReference>
<accession>A0A2U1IUY2</accession>
<sequence length="478" mass="54411">MTKESDSPNAQIVAQEIESLAIKEDHSETHDQKITPWEVEGAVVDGAQVAIDYTKLIQYFGTKEIDNELLTRFEKVTGEKPHMFMRRGIFFSHRDLHNILDRFEQKKPFYLYTGRGPSKGHMHLGHMLPFVFCKWLQDVFDVPLVIQLTGILSHHDEKFLFKNGLSLEDAYKFSLSTVREIAALGFKPEKTFIFSDLDYVGGPFYKNIIKISRSITGSTAKAVFGFTDTDCVGKVFYPCIQIAPAFSSSFPELFGGRKDIPCLIPCGIDQDPYFRLTRDISVKLGHPKPALIHSKFLPALQGSKSKMSSSLENTAIFTSDTQAQIKNKINRHAFSGGADTLELHRLHGGNPDIDVPYQYMEYFVDDDAFLKNLYDGYKRGEITTGEMKQHCIKVIQEFLAEFQKNENSVTEEDTKVFTKWDDYRRIEQVISREGIETNHGFGVFDQLRFVIIVDGGANIGTRFIFIDEDIIVVGEEQF</sequence>
<dbReference type="EMBL" id="MBFU01001225">
    <property type="protein sequence ID" value="PVZ96624.1"/>
    <property type="molecule type" value="Genomic_DNA"/>
</dbReference>
<dbReference type="SUPFAM" id="SSF52374">
    <property type="entry name" value="Nucleotidylyl transferase"/>
    <property type="match status" value="1"/>
</dbReference>
<dbReference type="CDD" id="cd00806">
    <property type="entry name" value="TrpRS_core"/>
    <property type="match status" value="1"/>
</dbReference>
<evidence type="ECO:0000256" key="4">
    <source>
        <dbReference type="ARBA" id="ARBA00013782"/>
    </source>
</evidence>
<evidence type="ECO:0000256" key="9">
    <source>
        <dbReference type="ARBA" id="ARBA00022917"/>
    </source>
</evidence>
<evidence type="ECO:0000313" key="14">
    <source>
        <dbReference type="EMBL" id="PVZ96624.1"/>
    </source>
</evidence>
<keyword evidence="15" id="KW-1185">Reference proteome</keyword>
<evidence type="ECO:0000256" key="12">
    <source>
        <dbReference type="ARBA" id="ARBA00049929"/>
    </source>
</evidence>
<evidence type="ECO:0000313" key="15">
    <source>
        <dbReference type="Proteomes" id="UP000245591"/>
    </source>
</evidence>
<keyword evidence="10 13" id="KW-0030">Aminoacyl-tRNA synthetase</keyword>
<gene>
    <name evidence="14" type="ORF">BB558_007449</name>
</gene>
<evidence type="ECO:0000256" key="1">
    <source>
        <dbReference type="ARBA" id="ARBA00004496"/>
    </source>
</evidence>
<evidence type="ECO:0000256" key="11">
    <source>
        <dbReference type="ARBA" id="ARBA00030268"/>
    </source>
</evidence>
<dbReference type="GO" id="GO:0005737">
    <property type="term" value="C:cytoplasm"/>
    <property type="evidence" value="ECO:0007669"/>
    <property type="project" value="UniProtKB-SubCell"/>
</dbReference>
<evidence type="ECO:0000256" key="6">
    <source>
        <dbReference type="ARBA" id="ARBA00022598"/>
    </source>
</evidence>
<dbReference type="InterPro" id="IPR002305">
    <property type="entry name" value="aa-tRNA-synth_Ic"/>
</dbReference>
<dbReference type="AlphaFoldDB" id="A0A2U1IUY2"/>
<keyword evidence="5" id="KW-0963">Cytoplasm</keyword>
<reference evidence="14 15" key="1">
    <citation type="journal article" date="2018" name="MBio">
        <title>Comparative Genomics Reveals the Core Gene Toolbox for the Fungus-Insect Symbiosis.</title>
        <authorList>
            <person name="Wang Y."/>
            <person name="Stata M."/>
            <person name="Wang W."/>
            <person name="Stajich J.E."/>
            <person name="White M.M."/>
            <person name="Moncalvo J.M."/>
        </authorList>
    </citation>
    <scope>NUCLEOTIDE SEQUENCE [LARGE SCALE GENOMIC DNA]</scope>
    <source>
        <strain evidence="14 15">AUS-126-30</strain>
    </source>
</reference>